<dbReference type="PANTHER" id="PTHR33179:SF58">
    <property type="entry name" value="OS08G0409500 PROTEIN"/>
    <property type="match status" value="1"/>
</dbReference>
<protein>
    <recommendedName>
        <fullName evidence="2">VQ domain-containing protein</fullName>
    </recommendedName>
</protein>
<evidence type="ECO:0000259" key="2">
    <source>
        <dbReference type="Pfam" id="PF05678"/>
    </source>
</evidence>
<feature type="region of interest" description="Disordered" evidence="1">
    <location>
        <begin position="127"/>
        <end position="152"/>
    </location>
</feature>
<feature type="region of interest" description="Disordered" evidence="1">
    <location>
        <begin position="1"/>
        <end position="31"/>
    </location>
</feature>
<evidence type="ECO:0000313" key="3">
    <source>
        <dbReference type="EMBL" id="WOK97632.1"/>
    </source>
</evidence>
<dbReference type="InterPro" id="IPR008889">
    <property type="entry name" value="VQ"/>
</dbReference>
<feature type="compositionally biased region" description="Low complexity" evidence="1">
    <location>
        <begin position="1"/>
        <end position="14"/>
    </location>
</feature>
<dbReference type="EMBL" id="CP136891">
    <property type="protein sequence ID" value="WOK97632.1"/>
    <property type="molecule type" value="Genomic_DNA"/>
</dbReference>
<accession>A0AAQ3JWU4</accession>
<proteinExistence type="predicted"/>
<dbReference type="AlphaFoldDB" id="A0AAQ3JWU4"/>
<gene>
    <name evidence="3" type="ORF">Cni_G06340</name>
</gene>
<name>A0AAQ3JWU4_9LILI</name>
<keyword evidence="4" id="KW-1185">Reference proteome</keyword>
<organism evidence="3 4">
    <name type="scientific">Canna indica</name>
    <name type="common">Indian-shot</name>
    <dbReference type="NCBI Taxonomy" id="4628"/>
    <lineage>
        <taxon>Eukaryota</taxon>
        <taxon>Viridiplantae</taxon>
        <taxon>Streptophyta</taxon>
        <taxon>Embryophyta</taxon>
        <taxon>Tracheophyta</taxon>
        <taxon>Spermatophyta</taxon>
        <taxon>Magnoliopsida</taxon>
        <taxon>Liliopsida</taxon>
        <taxon>Zingiberales</taxon>
        <taxon>Cannaceae</taxon>
        <taxon>Canna</taxon>
    </lineage>
</organism>
<feature type="domain" description="VQ" evidence="2">
    <location>
        <begin position="148"/>
        <end position="170"/>
    </location>
</feature>
<sequence>MESSNSGSFQSSSSADNEEYDSHGDSIASFLNLPLPPSTTSLSSSSSIFYPASPCLIASFPFPSPPQPPLEPNSVNPASSWPRLIQQPSSLPTYSTCTTPAAVAVARSSAASTSNTRPTLVHPTVQAGHSTAAAVPKSSKKRPRASRRAPTTVLATDTSNFRAMVQQFTGFPVPPFASSTSAPFCRPRLDLFNAGSGGAASLSSYLLRSFPPKILAASFPPMTSSSSASSSSLEAIASFARSTLPNMNLPAANTTSNSSCQNLKQFDMQNTSLISQNLLQPHSAPKYTSLRAFGARPHQSSNSAMCDMESFIAAEAMKSTNWVNESGVHDENEEQGRQKD</sequence>
<dbReference type="PANTHER" id="PTHR33179">
    <property type="entry name" value="VQ MOTIF-CONTAINING PROTEIN"/>
    <property type="match status" value="1"/>
</dbReference>
<reference evidence="3 4" key="1">
    <citation type="submission" date="2023-10" db="EMBL/GenBank/DDBJ databases">
        <title>Chromosome-scale genome assembly provides insights into flower coloration mechanisms of Canna indica.</title>
        <authorList>
            <person name="Li C."/>
        </authorList>
    </citation>
    <scope>NUCLEOTIDE SEQUENCE [LARGE SCALE GENOMIC DNA]</scope>
    <source>
        <tissue evidence="3">Flower</tissue>
    </source>
</reference>
<feature type="compositionally biased region" description="Basic residues" evidence="1">
    <location>
        <begin position="138"/>
        <end position="147"/>
    </location>
</feature>
<evidence type="ECO:0000313" key="4">
    <source>
        <dbReference type="Proteomes" id="UP001327560"/>
    </source>
</evidence>
<dbReference type="Proteomes" id="UP001327560">
    <property type="component" value="Chromosome 2"/>
</dbReference>
<evidence type="ECO:0000256" key="1">
    <source>
        <dbReference type="SAM" id="MobiDB-lite"/>
    </source>
</evidence>
<dbReference type="InterPro" id="IPR039609">
    <property type="entry name" value="VQ_15/22"/>
</dbReference>
<dbReference type="Pfam" id="PF05678">
    <property type="entry name" value="VQ"/>
    <property type="match status" value="1"/>
</dbReference>